<dbReference type="AlphaFoldDB" id="A0A4D9DST9"/>
<evidence type="ECO:0000313" key="1">
    <source>
        <dbReference type="EMBL" id="TFJ97942.1"/>
    </source>
</evidence>
<evidence type="ECO:0000313" key="2">
    <source>
        <dbReference type="Proteomes" id="UP000297703"/>
    </source>
</evidence>
<dbReference type="Proteomes" id="UP000297703">
    <property type="component" value="Unassembled WGS sequence"/>
</dbReference>
<sequence>MGLEPTLQDSLELDCDPYKTCAVPLYKRTMESPVLAGDFTPAALAGEHKPQSLAEAQSKLQLYLPGQAGGSQSRTTVEGKIHWPRRQYKFSLELRS</sequence>
<organism evidence="1 2">
    <name type="scientific">Platysternon megacephalum</name>
    <name type="common">big-headed turtle</name>
    <dbReference type="NCBI Taxonomy" id="55544"/>
    <lineage>
        <taxon>Eukaryota</taxon>
        <taxon>Metazoa</taxon>
        <taxon>Chordata</taxon>
        <taxon>Craniata</taxon>
        <taxon>Vertebrata</taxon>
        <taxon>Euteleostomi</taxon>
        <taxon>Archelosauria</taxon>
        <taxon>Testudinata</taxon>
        <taxon>Testudines</taxon>
        <taxon>Cryptodira</taxon>
        <taxon>Durocryptodira</taxon>
        <taxon>Testudinoidea</taxon>
        <taxon>Platysternidae</taxon>
        <taxon>Platysternon</taxon>
    </lineage>
</organism>
<dbReference type="EMBL" id="QXTE01000445">
    <property type="protein sequence ID" value="TFJ97942.1"/>
    <property type="molecule type" value="Genomic_DNA"/>
</dbReference>
<gene>
    <name evidence="1" type="ORF">DR999_PMT20177</name>
</gene>
<comment type="caution">
    <text evidence="1">The sequence shown here is derived from an EMBL/GenBank/DDBJ whole genome shotgun (WGS) entry which is preliminary data.</text>
</comment>
<accession>A0A4D9DST9</accession>
<proteinExistence type="predicted"/>
<keyword evidence="2" id="KW-1185">Reference proteome</keyword>
<name>A0A4D9DST9_9SAUR</name>
<reference evidence="1 2" key="1">
    <citation type="submission" date="2019-04" db="EMBL/GenBank/DDBJ databases">
        <title>Draft genome of the big-headed turtle Platysternon megacephalum.</title>
        <authorList>
            <person name="Gong S."/>
        </authorList>
    </citation>
    <scope>NUCLEOTIDE SEQUENCE [LARGE SCALE GENOMIC DNA]</scope>
    <source>
        <strain evidence="1">DO16091913</strain>
        <tissue evidence="1">Muscle</tissue>
    </source>
</reference>
<protein>
    <submittedName>
        <fullName evidence="1">FXYD domain-containing ion transport regulator 3</fullName>
    </submittedName>
</protein>
<reference evidence="1 2" key="2">
    <citation type="submission" date="2019-04" db="EMBL/GenBank/DDBJ databases">
        <title>The genome sequence of big-headed turtle.</title>
        <authorList>
            <person name="Gong S."/>
        </authorList>
    </citation>
    <scope>NUCLEOTIDE SEQUENCE [LARGE SCALE GENOMIC DNA]</scope>
    <source>
        <strain evidence="1">DO16091913</strain>
        <tissue evidence="1">Muscle</tissue>
    </source>
</reference>